<name>A0A1I8QBJ5_STOCA</name>
<reference evidence="4" key="1">
    <citation type="submission" date="2020-05" db="UniProtKB">
        <authorList>
            <consortium name="EnsemblMetazoa"/>
        </authorList>
    </citation>
    <scope>IDENTIFICATION</scope>
    <source>
        <strain evidence="4">USDA</strain>
    </source>
</reference>
<dbReference type="STRING" id="35570.A0A1I8QBJ5"/>
<dbReference type="InterPro" id="IPR036291">
    <property type="entry name" value="NAD(P)-bd_dom_sf"/>
</dbReference>
<dbReference type="PROSITE" id="PS00061">
    <property type="entry name" value="ADH_SHORT"/>
    <property type="match status" value="1"/>
</dbReference>
<dbReference type="InterPro" id="IPR020904">
    <property type="entry name" value="Sc_DH/Rdtase_CS"/>
</dbReference>
<evidence type="ECO:0000256" key="1">
    <source>
        <dbReference type="ARBA" id="ARBA00006484"/>
    </source>
</evidence>
<keyword evidence="2" id="KW-0560">Oxidoreductase</keyword>
<sequence length="217" mass="24020">MLEMRKTYPLANIEYIDVDMTQRECIEAAYKIVMEKLDFIDVVVNCSGVLNEAQIDFMVAVNLTGTIHSSLIALDCMRKDKQGRGGMIVNISSVCGLEPVSIAAIYCATKFGVNGFTKAMAHPVYYEKTGVSFITLCPGKTSTGISAPGQTMAKSTIPEYYHLLREEYKSQMIVQTAGQFAESFIKVLPIARNGSLWILEAGKYEEHNYAEGRINCT</sequence>
<evidence type="ECO:0000256" key="2">
    <source>
        <dbReference type="ARBA" id="ARBA00023002"/>
    </source>
</evidence>
<evidence type="ECO:0000313" key="4">
    <source>
        <dbReference type="EnsemblMetazoa" id="SCAU015668-PA"/>
    </source>
</evidence>
<comment type="similarity">
    <text evidence="1 3">Belongs to the short-chain dehydrogenases/reductases (SDR) family.</text>
</comment>
<dbReference type="EnsemblMetazoa" id="SCAU015668-RA">
    <property type="protein sequence ID" value="SCAU015668-PA"/>
    <property type="gene ID" value="SCAU015668"/>
</dbReference>
<dbReference type="InterPro" id="IPR002347">
    <property type="entry name" value="SDR_fam"/>
</dbReference>
<dbReference type="GO" id="GO:0016616">
    <property type="term" value="F:oxidoreductase activity, acting on the CH-OH group of donors, NAD or NADP as acceptor"/>
    <property type="evidence" value="ECO:0007669"/>
    <property type="project" value="TreeGrafter"/>
</dbReference>
<dbReference type="PRINTS" id="PR00080">
    <property type="entry name" value="SDRFAMILY"/>
</dbReference>
<dbReference type="Proteomes" id="UP000095300">
    <property type="component" value="Unassembled WGS sequence"/>
</dbReference>
<dbReference type="PANTHER" id="PTHR44229:SF8">
    <property type="entry name" value="ALCOHOL DEHYDROGENASE-RELATED"/>
    <property type="match status" value="1"/>
</dbReference>
<organism evidence="4 5">
    <name type="scientific">Stomoxys calcitrans</name>
    <name type="common">Stable fly</name>
    <name type="synonym">Conops calcitrans</name>
    <dbReference type="NCBI Taxonomy" id="35570"/>
    <lineage>
        <taxon>Eukaryota</taxon>
        <taxon>Metazoa</taxon>
        <taxon>Ecdysozoa</taxon>
        <taxon>Arthropoda</taxon>
        <taxon>Hexapoda</taxon>
        <taxon>Insecta</taxon>
        <taxon>Pterygota</taxon>
        <taxon>Neoptera</taxon>
        <taxon>Endopterygota</taxon>
        <taxon>Diptera</taxon>
        <taxon>Brachycera</taxon>
        <taxon>Muscomorpha</taxon>
        <taxon>Muscoidea</taxon>
        <taxon>Muscidae</taxon>
        <taxon>Stomoxys</taxon>
    </lineage>
</organism>
<evidence type="ECO:0008006" key="6">
    <source>
        <dbReference type="Google" id="ProtNLM"/>
    </source>
</evidence>
<dbReference type="Pfam" id="PF00106">
    <property type="entry name" value="adh_short"/>
    <property type="match status" value="1"/>
</dbReference>
<gene>
    <name evidence="4" type="primary">106091972</name>
</gene>
<accession>A0A1I8QBJ5</accession>
<proteinExistence type="inferred from homology"/>
<dbReference type="Gene3D" id="3.40.50.720">
    <property type="entry name" value="NAD(P)-binding Rossmann-like Domain"/>
    <property type="match status" value="1"/>
</dbReference>
<evidence type="ECO:0000313" key="5">
    <source>
        <dbReference type="Proteomes" id="UP000095300"/>
    </source>
</evidence>
<dbReference type="GO" id="GO:0005737">
    <property type="term" value="C:cytoplasm"/>
    <property type="evidence" value="ECO:0007669"/>
    <property type="project" value="TreeGrafter"/>
</dbReference>
<protein>
    <recommendedName>
        <fullName evidence="6">Alcohol dehydrogenase</fullName>
    </recommendedName>
</protein>
<dbReference type="AlphaFoldDB" id="A0A1I8QBJ5"/>
<dbReference type="PANTHER" id="PTHR44229">
    <property type="entry name" value="15-HYDROXYPROSTAGLANDIN DEHYDROGENASE [NAD(+)]"/>
    <property type="match status" value="1"/>
</dbReference>
<dbReference type="PRINTS" id="PR01167">
    <property type="entry name" value="INSADHFAMILY"/>
</dbReference>
<evidence type="ECO:0000256" key="3">
    <source>
        <dbReference type="RuleBase" id="RU000363"/>
    </source>
</evidence>
<keyword evidence="5" id="KW-1185">Reference proteome</keyword>
<dbReference type="SUPFAM" id="SSF51735">
    <property type="entry name" value="NAD(P)-binding Rossmann-fold domains"/>
    <property type="match status" value="1"/>
</dbReference>
<dbReference type="VEuPathDB" id="VectorBase:SCAU015668"/>